<keyword evidence="8" id="KW-1185">Reference proteome</keyword>
<evidence type="ECO:0000256" key="5">
    <source>
        <dbReference type="ARBA" id="ARBA00038237"/>
    </source>
</evidence>
<evidence type="ECO:0000256" key="1">
    <source>
        <dbReference type="ARBA" id="ARBA00004470"/>
    </source>
</evidence>
<dbReference type="InterPro" id="IPR002347">
    <property type="entry name" value="SDR_fam"/>
</dbReference>
<dbReference type="GO" id="GO:2000904">
    <property type="term" value="P:regulation of starch metabolic process"/>
    <property type="evidence" value="ECO:0007669"/>
    <property type="project" value="TreeGrafter"/>
</dbReference>
<dbReference type="PANTHER" id="PTHR34113:SF6">
    <property type="entry name" value="INACTIVE PURPLE ACID PHOSPHATASE-LIKE PROTEIN"/>
    <property type="match status" value="1"/>
</dbReference>
<dbReference type="AlphaFoldDB" id="A0A2U1QNI4"/>
<dbReference type="SUPFAM" id="SSF51735">
    <property type="entry name" value="NAD(P)-binding Rossmann-fold domains"/>
    <property type="match status" value="1"/>
</dbReference>
<dbReference type="STRING" id="35608.A0A2U1QNI4"/>
<gene>
    <name evidence="7" type="ORF">CTI12_AA006090</name>
</gene>
<dbReference type="PANTHER" id="PTHR34113">
    <property type="entry name" value="INACTIVE PURPLE ACID PHOSPHATASE-LIKE PROTEIN"/>
    <property type="match status" value="1"/>
</dbReference>
<keyword evidence="4" id="KW-0809">Transit peptide</keyword>
<dbReference type="GO" id="GO:0005982">
    <property type="term" value="P:starch metabolic process"/>
    <property type="evidence" value="ECO:0007669"/>
    <property type="project" value="TreeGrafter"/>
</dbReference>
<evidence type="ECO:0000313" key="7">
    <source>
        <dbReference type="EMBL" id="PWA99548.1"/>
    </source>
</evidence>
<feature type="region of interest" description="Disordered" evidence="6">
    <location>
        <begin position="165"/>
        <end position="195"/>
    </location>
</feature>
<evidence type="ECO:0000256" key="3">
    <source>
        <dbReference type="ARBA" id="ARBA00022640"/>
    </source>
</evidence>
<dbReference type="Proteomes" id="UP000245207">
    <property type="component" value="Unassembled WGS sequence"/>
</dbReference>
<sequence>MDDFGHKVVDIPDTNIHANGGNKGNGLKICRQLASNDIKVILTARNESRGIETIEKLKVNGPLDAVFHQLDVKDPSSIARLAKYVESHISNDVEFRRFTASIRLPVAGSGGAKGIKSVFLLLAGGRKGSVDNVDEWKTDLRNSKTSSKVRVRAWRFASSQPQLASKQEKFSPRCTPKNIGPQSHDTPPKRDTGIANEKDWGINLLTEHVNEAGINEDGSTWFRESGEDVGENGYRCRWTRMGGQNSDGSSKWKESWWEKSDWTGYKELGVEKSGSNPEGEAWWETWREVLHQDEWSNIARIERSAQKQAKSGTENAGWYENWWEKYDAKGWCEKGAHKYGRLNEQSWWEKWGENYDGRGSVLKWTDKWAETELGTKWGDKWEEKFFGGVGSRQGETWHVTPDAQRWSRTWGEEHFGNGTVHKYGKSTTGESWDIVVNEETFYKAEPHYGWAEVVGDSTQLLSIQPQEKPPGVNPFLDFGSSPPENQDGSPPTMPPRTQ</sequence>
<dbReference type="InterPro" id="IPR036291">
    <property type="entry name" value="NAD(P)-bd_dom_sf"/>
</dbReference>
<protein>
    <recommendedName>
        <fullName evidence="9">Glucose/ribitol dehydrogenase</fullName>
    </recommendedName>
</protein>
<evidence type="ECO:0000256" key="4">
    <source>
        <dbReference type="ARBA" id="ARBA00022946"/>
    </source>
</evidence>
<dbReference type="InterPro" id="IPR052495">
    <property type="entry name" value="Alpha-glucan_binding_chloro"/>
</dbReference>
<keyword evidence="2" id="KW-0150">Chloroplast</keyword>
<dbReference type="Gene3D" id="3.40.50.720">
    <property type="entry name" value="NAD(P)-binding Rossmann-like Domain"/>
    <property type="match status" value="1"/>
</dbReference>
<comment type="caution">
    <text evidence="7">The sequence shown here is derived from an EMBL/GenBank/DDBJ whole genome shotgun (WGS) entry which is preliminary data.</text>
</comment>
<comment type="subcellular location">
    <subcellularLocation>
        <location evidence="1">Plastid</location>
        <location evidence="1">Chloroplast stroma</location>
    </subcellularLocation>
</comment>
<name>A0A2U1QNI4_ARTAN</name>
<keyword evidence="3" id="KW-0934">Plastid</keyword>
<evidence type="ECO:0000256" key="2">
    <source>
        <dbReference type="ARBA" id="ARBA00022528"/>
    </source>
</evidence>
<dbReference type="GO" id="GO:0009570">
    <property type="term" value="C:chloroplast stroma"/>
    <property type="evidence" value="ECO:0007669"/>
    <property type="project" value="UniProtKB-SubCell"/>
</dbReference>
<evidence type="ECO:0000313" key="8">
    <source>
        <dbReference type="Proteomes" id="UP000245207"/>
    </source>
</evidence>
<dbReference type="GO" id="GO:0043036">
    <property type="term" value="C:starch grain"/>
    <property type="evidence" value="ECO:0007669"/>
    <property type="project" value="TreeGrafter"/>
</dbReference>
<dbReference type="Pfam" id="PF00106">
    <property type="entry name" value="adh_short"/>
    <property type="match status" value="1"/>
</dbReference>
<accession>A0A2U1QNI4</accession>
<evidence type="ECO:0008006" key="9">
    <source>
        <dbReference type="Google" id="ProtNLM"/>
    </source>
</evidence>
<dbReference type="GO" id="GO:2001070">
    <property type="term" value="F:starch binding"/>
    <property type="evidence" value="ECO:0007669"/>
    <property type="project" value="TreeGrafter"/>
</dbReference>
<dbReference type="EMBL" id="PKPP01000014">
    <property type="protein sequence ID" value="PWA99548.1"/>
    <property type="molecule type" value="Genomic_DNA"/>
</dbReference>
<organism evidence="7 8">
    <name type="scientific">Artemisia annua</name>
    <name type="common">Sweet wormwood</name>
    <dbReference type="NCBI Taxonomy" id="35608"/>
    <lineage>
        <taxon>Eukaryota</taxon>
        <taxon>Viridiplantae</taxon>
        <taxon>Streptophyta</taxon>
        <taxon>Embryophyta</taxon>
        <taxon>Tracheophyta</taxon>
        <taxon>Spermatophyta</taxon>
        <taxon>Magnoliopsida</taxon>
        <taxon>eudicotyledons</taxon>
        <taxon>Gunneridae</taxon>
        <taxon>Pentapetalae</taxon>
        <taxon>asterids</taxon>
        <taxon>campanulids</taxon>
        <taxon>Asterales</taxon>
        <taxon>Asteraceae</taxon>
        <taxon>Asteroideae</taxon>
        <taxon>Anthemideae</taxon>
        <taxon>Artemisiinae</taxon>
        <taxon>Artemisia</taxon>
    </lineage>
</organism>
<feature type="compositionally biased region" description="Basic and acidic residues" evidence="6">
    <location>
        <begin position="186"/>
        <end position="195"/>
    </location>
</feature>
<reference evidence="7 8" key="1">
    <citation type="journal article" date="2018" name="Mol. Plant">
        <title>The genome of Artemisia annua provides insight into the evolution of Asteraceae family and artemisinin biosynthesis.</title>
        <authorList>
            <person name="Shen Q."/>
            <person name="Zhang L."/>
            <person name="Liao Z."/>
            <person name="Wang S."/>
            <person name="Yan T."/>
            <person name="Shi P."/>
            <person name="Liu M."/>
            <person name="Fu X."/>
            <person name="Pan Q."/>
            <person name="Wang Y."/>
            <person name="Lv Z."/>
            <person name="Lu X."/>
            <person name="Zhang F."/>
            <person name="Jiang W."/>
            <person name="Ma Y."/>
            <person name="Chen M."/>
            <person name="Hao X."/>
            <person name="Li L."/>
            <person name="Tang Y."/>
            <person name="Lv G."/>
            <person name="Zhou Y."/>
            <person name="Sun X."/>
            <person name="Brodelius P.E."/>
            <person name="Rose J.K.C."/>
            <person name="Tang K."/>
        </authorList>
    </citation>
    <scope>NUCLEOTIDE SEQUENCE [LARGE SCALE GENOMIC DNA]</scope>
    <source>
        <strain evidence="8">cv. Huhao1</strain>
        <tissue evidence="7">Leaf</tissue>
    </source>
</reference>
<proteinExistence type="inferred from homology"/>
<comment type="similarity">
    <text evidence="5">Belongs to the ESV1 family.</text>
</comment>
<evidence type="ECO:0000256" key="6">
    <source>
        <dbReference type="SAM" id="MobiDB-lite"/>
    </source>
</evidence>
<dbReference type="OrthoDB" id="343842at2759"/>
<feature type="region of interest" description="Disordered" evidence="6">
    <location>
        <begin position="463"/>
        <end position="498"/>
    </location>
</feature>